<gene>
    <name evidence="2" type="ORF">WKW80_16380</name>
</gene>
<dbReference type="EMBL" id="JBBKZV010000009">
    <property type="protein sequence ID" value="MEJ8823594.1"/>
    <property type="molecule type" value="Genomic_DNA"/>
</dbReference>
<dbReference type="Proteomes" id="UP001363010">
    <property type="component" value="Unassembled WGS sequence"/>
</dbReference>
<accession>A0ABU8W260</accession>
<proteinExistence type="predicted"/>
<evidence type="ECO:0000256" key="1">
    <source>
        <dbReference type="SAM" id="MobiDB-lite"/>
    </source>
</evidence>
<comment type="caution">
    <text evidence="2">The sequence shown here is derived from an EMBL/GenBank/DDBJ whole genome shotgun (WGS) entry which is preliminary data.</text>
</comment>
<keyword evidence="3" id="KW-1185">Reference proteome</keyword>
<feature type="region of interest" description="Disordered" evidence="1">
    <location>
        <begin position="71"/>
        <end position="93"/>
    </location>
</feature>
<evidence type="ECO:0000313" key="3">
    <source>
        <dbReference type="Proteomes" id="UP001363010"/>
    </source>
</evidence>
<organism evidence="2 3">
    <name type="scientific">Variovorax humicola</name>
    <dbReference type="NCBI Taxonomy" id="1769758"/>
    <lineage>
        <taxon>Bacteria</taxon>
        <taxon>Pseudomonadati</taxon>
        <taxon>Pseudomonadota</taxon>
        <taxon>Betaproteobacteria</taxon>
        <taxon>Burkholderiales</taxon>
        <taxon>Comamonadaceae</taxon>
        <taxon>Variovorax</taxon>
    </lineage>
</organism>
<reference evidence="2 3" key="1">
    <citation type="submission" date="2024-03" db="EMBL/GenBank/DDBJ databases">
        <title>Novel species of the genus Variovorax.</title>
        <authorList>
            <person name="Liu Q."/>
            <person name="Xin Y.-H."/>
        </authorList>
    </citation>
    <scope>NUCLEOTIDE SEQUENCE [LARGE SCALE GENOMIC DNA]</scope>
    <source>
        <strain evidence="2 3">KACC 18501</strain>
    </source>
</reference>
<feature type="compositionally biased region" description="Low complexity" evidence="1">
    <location>
        <begin position="81"/>
        <end position="93"/>
    </location>
</feature>
<sequence>MESLERAMLARLRSAWLKRMAIAAAERARLIEMAGEQICTGVGGPTQQEVDRLEKLERAHRLAWDKYASKLSTTNSSSVPRAGAHASGRSSST</sequence>
<evidence type="ECO:0000313" key="2">
    <source>
        <dbReference type="EMBL" id="MEJ8823594.1"/>
    </source>
</evidence>
<dbReference type="RefSeq" id="WP_340364633.1">
    <property type="nucleotide sequence ID" value="NZ_JBBKZV010000009.1"/>
</dbReference>
<protein>
    <submittedName>
        <fullName evidence="2">Uncharacterized protein</fullName>
    </submittedName>
</protein>
<name>A0ABU8W260_9BURK</name>